<dbReference type="SMART" id="SM01411">
    <property type="entry name" value="Ephrin_rec_like"/>
    <property type="match status" value="2"/>
</dbReference>
<feature type="non-terminal residue" evidence="3">
    <location>
        <position position="1514"/>
    </location>
</feature>
<dbReference type="PANTHER" id="PTHR46104:SF1">
    <property type="entry name" value="GENE 9195-RELATED"/>
    <property type="match status" value="1"/>
</dbReference>
<reference evidence="3 4" key="1">
    <citation type="journal article" date="2014" name="Genome Biol. Evol.">
        <title>The secreted proteins of Achlya hypogyna and Thraustotheca clavata identify the ancestral oomycete secretome and reveal gene acquisitions by horizontal gene transfer.</title>
        <authorList>
            <person name="Misner I."/>
            <person name="Blouin N."/>
            <person name="Leonard G."/>
            <person name="Richards T.A."/>
            <person name="Lane C.E."/>
        </authorList>
    </citation>
    <scope>NUCLEOTIDE SEQUENCE [LARGE SCALE GENOMIC DNA]</scope>
    <source>
        <strain evidence="3 4">ATCC 34112</strain>
    </source>
</reference>
<dbReference type="STRING" id="74557.A0A1W0ABT6"/>
<feature type="transmembrane region" description="Helical" evidence="2">
    <location>
        <begin position="1471"/>
        <end position="1495"/>
    </location>
</feature>
<dbReference type="PANTHER" id="PTHR46104">
    <property type="entry name" value="GENE 9195-RELATED-RELATED"/>
    <property type="match status" value="1"/>
</dbReference>
<sequence>DFSYAQNCSAGFFCELASVSPKGMGLCPPGFYCPEGTAAPIPTPLGTFAQRNGTVKAALCSPGFYAPTIETSECYACPPGTTCQEDGMSVAVLCPPGTYRGTIEDDGIACVPCPQGTWSKNWGLRDVTECLLCPPGTVCATDGMTNPCSTSDLPKQYTPTGLNESKEECLGKGSAYFFGVLLEPWIDEDGVGPHFLPHISGQCYYNPQPFGSPVYRRLSEYFGPLYDIVNDIPSQGYGSKDQAPGPYYFGLGSLAIDLTYSTAFDLKRNCTRGFFFKDAWFPGTCEADLICYSTKLTQALICPDGYICDEGTTDGTSHSTPCAPGFVCGFGTTPDSYLEAPQGQYKELCPSSFYCLDGTGDGLKMRNFCPPNYFCPTGTVYPWLGIMANDALSRSLTLDDANPFTGNLHVEYVNEGDIRAFSHHDLHCLKAIDPELKETYNLVNGEVLNAAIQNDMVCARDNKWRHVYNAINRQECDCVHQVQLTLDLYQFYTCGLPCTFTSLKMIIGSTSSSGAIFPFAPTKTYTSYTTLASDVTALYTKSTRLIRKQINDTLYDAYFAVQRIAKYGQQTLSYVNFNPPNSSTILRLDECECQRLLKCPNGTISPVNSENIFQCVKTGVILERIDLIPTNHARQLNGTGYTVLSGTGAPISNIQLQPLEVAMITINAAGMDPNMTYNDHYQISVYKDCKPCPPNYSCTLRTFPPSCTYPNGRNTTGQTLYNECLKEESAEVCDEIPFFCEARNSLNADGTLNTVPGCCSCERVEMPVFFGANRKVLGFPDDKHGIIQFTISAISRVDLTIVVELFHGLYYRGFRQVFASENILVDVFTPSRAYYTPTTPTTNSFFAIIQESDFESLELPLNLPMSKVRIPGSTNFESTMETSIFIDRIADVMVGDPAFPAFGNYTRISEVQAVLGTTPNHSYELLPTNFFGNEIVTDDINDVSFSSRWWLDTQTGGLSAIALPYFPFFSACAGYDSHMWISKLLEGHPDCDEVEYNLTRPVDELIWRKMTIPLADSCGLPTTGIEIQCTYEEDLAGGSDATRWYESDPGTVLFWLTANPIAASDFVGNYSTSDPIYWGQTDLLMSLLSTSDLIAVAGNYITYFHSHCILVGQNSQGYSMVMVQTVQLQINYYQISQGQKIIVNGKVDFADQCVVSTAPQDVENAAVNGIYPCTTNVVTGKLLSTDYTLQVTFQALSWYDLMNGFQFSIKFYVLLFSAIGVGMILQGYVIYLINRIFTKMRHPPPFRLREFLKAIAPQPAAGAAYALIPIVGVTFVIYAWWNVLKSKSPVLNPNAASFEDISGDWLYISALDVQHIQMYKAGRVGIAITVFGVYMLLLGVKYAIPDNMDEQAEDNIMNQSSLQEPTDPFALPIPKEGKEKEEEKDEKQENNYWHPLTWKRANFLFTALVTIGTQMCIVEFSYSAEFTNNCYQYLLLYKIMQHFYDGFFEGMLGDVLLTMPLSMLAGNTEMLITLAAPDFFGFIMGLVVMQSFMIFERLYLNPFKEYVGNMMPKW</sequence>
<gene>
    <name evidence="3" type="ORF">THRCLA_00251</name>
</gene>
<feature type="compositionally biased region" description="Basic and acidic residues" evidence="1">
    <location>
        <begin position="1375"/>
        <end position="1389"/>
    </location>
</feature>
<proteinExistence type="predicted"/>
<feature type="non-terminal residue" evidence="3">
    <location>
        <position position="1"/>
    </location>
</feature>
<dbReference type="SUPFAM" id="SSF57586">
    <property type="entry name" value="TNF receptor-like"/>
    <property type="match status" value="1"/>
</dbReference>
<organism evidence="3 4">
    <name type="scientific">Thraustotheca clavata</name>
    <dbReference type="NCBI Taxonomy" id="74557"/>
    <lineage>
        <taxon>Eukaryota</taxon>
        <taxon>Sar</taxon>
        <taxon>Stramenopiles</taxon>
        <taxon>Oomycota</taxon>
        <taxon>Saprolegniomycetes</taxon>
        <taxon>Saprolegniales</taxon>
        <taxon>Achlyaceae</taxon>
        <taxon>Thraustotheca</taxon>
    </lineage>
</organism>
<keyword evidence="2" id="KW-0472">Membrane</keyword>
<dbReference type="Gene3D" id="2.10.50.10">
    <property type="entry name" value="Tumor Necrosis Factor Receptor, subunit A, domain 2"/>
    <property type="match status" value="2"/>
</dbReference>
<evidence type="ECO:0000256" key="2">
    <source>
        <dbReference type="SAM" id="Phobius"/>
    </source>
</evidence>
<protein>
    <recommendedName>
        <fullName evidence="5">Tyrosine-protein kinase ephrin type A/B receptor-like domain-containing protein</fullName>
    </recommendedName>
</protein>
<name>A0A1W0ABT6_9STRA</name>
<accession>A0A1W0ABT6</accession>
<feature type="transmembrane region" description="Helical" evidence="2">
    <location>
        <begin position="1446"/>
        <end position="1465"/>
    </location>
</feature>
<dbReference type="OrthoDB" id="439917at2759"/>
<feature type="transmembrane region" description="Helical" evidence="2">
    <location>
        <begin position="1211"/>
        <end position="1233"/>
    </location>
</feature>
<dbReference type="EMBL" id="JNBS01000120">
    <property type="protein sequence ID" value="OQS07754.1"/>
    <property type="molecule type" value="Genomic_DNA"/>
</dbReference>
<feature type="region of interest" description="Disordered" evidence="1">
    <location>
        <begin position="1362"/>
        <end position="1389"/>
    </location>
</feature>
<evidence type="ECO:0000313" key="3">
    <source>
        <dbReference type="EMBL" id="OQS07754.1"/>
    </source>
</evidence>
<comment type="caution">
    <text evidence="3">The sequence shown here is derived from an EMBL/GenBank/DDBJ whole genome shotgun (WGS) entry which is preliminary data.</text>
</comment>
<feature type="transmembrane region" description="Helical" evidence="2">
    <location>
        <begin position="1254"/>
        <end position="1281"/>
    </location>
</feature>
<evidence type="ECO:0000313" key="4">
    <source>
        <dbReference type="Proteomes" id="UP000243217"/>
    </source>
</evidence>
<evidence type="ECO:0008006" key="5">
    <source>
        <dbReference type="Google" id="ProtNLM"/>
    </source>
</evidence>
<evidence type="ECO:0000256" key="1">
    <source>
        <dbReference type="SAM" id="MobiDB-lite"/>
    </source>
</evidence>
<keyword evidence="2" id="KW-0812">Transmembrane</keyword>
<keyword evidence="2" id="KW-1133">Transmembrane helix</keyword>
<feature type="transmembrane region" description="Helical" evidence="2">
    <location>
        <begin position="1324"/>
        <end position="1344"/>
    </location>
</feature>
<dbReference type="Proteomes" id="UP000243217">
    <property type="component" value="Unassembled WGS sequence"/>
</dbReference>
<keyword evidence="4" id="KW-1185">Reference proteome</keyword>